<reference evidence="1 2" key="1">
    <citation type="submission" date="2018-08" db="EMBL/GenBank/DDBJ databases">
        <title>A genome reference for cultivated species of the human gut microbiota.</title>
        <authorList>
            <person name="Zou Y."/>
            <person name="Xue W."/>
            <person name="Luo G."/>
        </authorList>
    </citation>
    <scope>NUCLEOTIDE SEQUENCE [LARGE SCALE GENOMIC DNA]</scope>
    <source>
        <strain evidence="1 2">AM43-11</strain>
    </source>
</reference>
<dbReference type="RefSeq" id="WP_118591765.1">
    <property type="nucleotide sequence ID" value="NZ_QSFP01000013.1"/>
</dbReference>
<dbReference type="EMBL" id="QSFP01000013">
    <property type="protein sequence ID" value="RHA66267.1"/>
    <property type="molecule type" value="Genomic_DNA"/>
</dbReference>
<organism evidence="1 2">
    <name type="scientific">Roseburia intestinalis</name>
    <dbReference type="NCBI Taxonomy" id="166486"/>
    <lineage>
        <taxon>Bacteria</taxon>
        <taxon>Bacillati</taxon>
        <taxon>Bacillota</taxon>
        <taxon>Clostridia</taxon>
        <taxon>Lachnospirales</taxon>
        <taxon>Lachnospiraceae</taxon>
        <taxon>Roseburia</taxon>
    </lineage>
</organism>
<protein>
    <submittedName>
        <fullName evidence="1">Uncharacterized protein</fullName>
    </submittedName>
</protein>
<evidence type="ECO:0000313" key="1">
    <source>
        <dbReference type="EMBL" id="RHA66267.1"/>
    </source>
</evidence>
<dbReference type="Proteomes" id="UP000284465">
    <property type="component" value="Unassembled WGS sequence"/>
</dbReference>
<sequence length="174" mass="20290">MKKKIIFLDIDGVLNSKAYFDSIKESEILATEKIHIEISEYHVKLLSELCHACDAKIVLASTWKELDDPSNSKAYCMYQYLVDMLAQYDMEILDKTPTINGCRPYEIFMWLQARTDKNEIQAVILDDDFNRSEYRKYGLENILVQTKFFVNKISDGGLQQKHVSEAIHILNERK</sequence>
<evidence type="ECO:0000313" key="2">
    <source>
        <dbReference type="Proteomes" id="UP000284465"/>
    </source>
</evidence>
<dbReference type="Pfam" id="PF18143">
    <property type="entry name" value="HAD_SAK_2"/>
    <property type="match status" value="1"/>
</dbReference>
<gene>
    <name evidence="1" type="ORF">DW927_12070</name>
</gene>
<accession>A0A3R6A477</accession>
<comment type="caution">
    <text evidence="1">The sequence shown here is derived from an EMBL/GenBank/DDBJ whole genome shotgun (WGS) entry which is preliminary data.</text>
</comment>
<dbReference type="AlphaFoldDB" id="A0A3R6A477"/>
<proteinExistence type="predicted"/>
<name>A0A3R6A477_9FIRM</name>